<dbReference type="AlphaFoldDB" id="A0A2G6E408"/>
<keyword evidence="7 10" id="KW-0456">Lyase</keyword>
<dbReference type="PROSITE" id="PS51273">
    <property type="entry name" value="GATASE_TYPE_1"/>
    <property type="match status" value="1"/>
</dbReference>
<evidence type="ECO:0000256" key="3">
    <source>
        <dbReference type="ARBA" id="ARBA00022605"/>
    </source>
</evidence>
<evidence type="ECO:0000256" key="1">
    <source>
        <dbReference type="ARBA" id="ARBA00005091"/>
    </source>
</evidence>
<dbReference type="GO" id="GO:0016829">
    <property type="term" value="F:lyase activity"/>
    <property type="evidence" value="ECO:0007669"/>
    <property type="project" value="UniProtKB-KW"/>
</dbReference>
<evidence type="ECO:0000256" key="9">
    <source>
        <dbReference type="ARBA" id="ARBA00049534"/>
    </source>
</evidence>
<dbReference type="EC" id="4.3.2.10" evidence="10"/>
<dbReference type="SUPFAM" id="SSF52317">
    <property type="entry name" value="Class I glutamine amidotransferase-like"/>
    <property type="match status" value="1"/>
</dbReference>
<evidence type="ECO:0000256" key="2">
    <source>
        <dbReference type="ARBA" id="ARBA00011152"/>
    </source>
</evidence>
<keyword evidence="3 10" id="KW-0028">Amino-acid biosynthesis</keyword>
<dbReference type="Proteomes" id="UP000229740">
    <property type="component" value="Unassembled WGS sequence"/>
</dbReference>
<dbReference type="InterPro" id="IPR010139">
    <property type="entry name" value="Imidazole-glycPsynth_HisH"/>
</dbReference>
<dbReference type="InterPro" id="IPR017926">
    <property type="entry name" value="GATASE"/>
</dbReference>
<name>A0A2G6E408_9BACT</name>
<evidence type="ECO:0000256" key="8">
    <source>
        <dbReference type="ARBA" id="ARBA00047838"/>
    </source>
</evidence>
<dbReference type="InterPro" id="IPR029062">
    <property type="entry name" value="Class_I_gatase-like"/>
</dbReference>
<dbReference type="CDD" id="cd01748">
    <property type="entry name" value="GATase1_IGP_Synthase"/>
    <property type="match status" value="1"/>
</dbReference>
<evidence type="ECO:0000313" key="14">
    <source>
        <dbReference type="Proteomes" id="UP000229740"/>
    </source>
</evidence>
<sequence>MIGIIDYGAGNLLSVKKAFDFLKVESVTISSADEFTRIEKMVLPGVGAFNASMLALKARGLHNLVVEWIQADKPFLGICVGLQMLFEESDEFGTSAGLGLLPGRVPKFRQGKVPQIGWNQVKQSQESPLWEGIADDAFFYFVHSYYIDTPDPSITIGQTEYYITYTSAVNNGRCYAVQFHPEKSGALGMKLLDNWVNLS</sequence>
<evidence type="ECO:0000256" key="7">
    <source>
        <dbReference type="ARBA" id="ARBA00023239"/>
    </source>
</evidence>
<dbReference type="NCBIfam" id="TIGR01855">
    <property type="entry name" value="IMP_synth_hisH"/>
    <property type="match status" value="1"/>
</dbReference>
<proteinExistence type="inferred from homology"/>
<gene>
    <name evidence="10" type="primary">hisH</name>
    <name evidence="13" type="ORF">CSB45_10540</name>
</gene>
<comment type="catalytic activity">
    <reaction evidence="9 10">
        <text>L-glutamine + H2O = L-glutamate + NH4(+)</text>
        <dbReference type="Rhea" id="RHEA:15889"/>
        <dbReference type="ChEBI" id="CHEBI:15377"/>
        <dbReference type="ChEBI" id="CHEBI:28938"/>
        <dbReference type="ChEBI" id="CHEBI:29985"/>
        <dbReference type="ChEBI" id="CHEBI:58359"/>
        <dbReference type="EC" id="3.5.1.2"/>
    </reaction>
</comment>
<keyword evidence="10" id="KW-0963">Cytoplasm</keyword>
<dbReference type="Gene3D" id="3.40.50.880">
    <property type="match status" value="1"/>
</dbReference>
<dbReference type="GO" id="GO:0000107">
    <property type="term" value="F:imidazoleglycerol-phosphate synthase activity"/>
    <property type="evidence" value="ECO:0007669"/>
    <property type="project" value="UniProtKB-UniRule"/>
</dbReference>
<dbReference type="EMBL" id="PDPS01000032">
    <property type="protein sequence ID" value="PID56662.1"/>
    <property type="molecule type" value="Genomic_DNA"/>
</dbReference>
<dbReference type="UniPathway" id="UPA00031">
    <property type="reaction ID" value="UER00010"/>
</dbReference>
<dbReference type="GO" id="GO:0000105">
    <property type="term" value="P:L-histidine biosynthetic process"/>
    <property type="evidence" value="ECO:0007669"/>
    <property type="project" value="UniProtKB-UniRule"/>
</dbReference>
<comment type="subunit">
    <text evidence="2 10">Heterodimer of HisH and HisF.</text>
</comment>
<evidence type="ECO:0000259" key="12">
    <source>
        <dbReference type="Pfam" id="PF00117"/>
    </source>
</evidence>
<comment type="catalytic activity">
    <reaction evidence="8 10">
        <text>5-[(5-phospho-1-deoxy-D-ribulos-1-ylimino)methylamino]-1-(5-phospho-beta-D-ribosyl)imidazole-4-carboxamide + L-glutamine = D-erythro-1-(imidazol-4-yl)glycerol 3-phosphate + 5-amino-1-(5-phospho-beta-D-ribosyl)imidazole-4-carboxamide + L-glutamate + H(+)</text>
        <dbReference type="Rhea" id="RHEA:24793"/>
        <dbReference type="ChEBI" id="CHEBI:15378"/>
        <dbReference type="ChEBI" id="CHEBI:29985"/>
        <dbReference type="ChEBI" id="CHEBI:58278"/>
        <dbReference type="ChEBI" id="CHEBI:58359"/>
        <dbReference type="ChEBI" id="CHEBI:58475"/>
        <dbReference type="ChEBI" id="CHEBI:58525"/>
        <dbReference type="EC" id="4.3.2.10"/>
    </reaction>
</comment>
<evidence type="ECO:0000256" key="4">
    <source>
        <dbReference type="ARBA" id="ARBA00022801"/>
    </source>
</evidence>
<comment type="caution">
    <text evidence="13">The sequence shown here is derived from an EMBL/GenBank/DDBJ whole genome shotgun (WGS) entry which is preliminary data.</text>
</comment>
<dbReference type="PANTHER" id="PTHR42701">
    <property type="entry name" value="IMIDAZOLE GLYCEROL PHOSPHATE SYNTHASE SUBUNIT HISH"/>
    <property type="match status" value="1"/>
</dbReference>
<evidence type="ECO:0000313" key="13">
    <source>
        <dbReference type="EMBL" id="PID56662.1"/>
    </source>
</evidence>
<comment type="subcellular location">
    <subcellularLocation>
        <location evidence="10">Cytoplasm</location>
    </subcellularLocation>
</comment>
<feature type="active site" evidence="10 11">
    <location>
        <position position="182"/>
    </location>
</feature>
<comment type="pathway">
    <text evidence="1 10">Amino-acid biosynthesis; L-histidine biosynthesis; L-histidine from 5-phospho-alpha-D-ribose 1-diphosphate: step 5/9.</text>
</comment>
<dbReference type="PANTHER" id="PTHR42701:SF1">
    <property type="entry name" value="IMIDAZOLE GLYCEROL PHOSPHATE SYNTHASE SUBUNIT HISH"/>
    <property type="match status" value="1"/>
</dbReference>
<feature type="domain" description="Glutamine amidotransferase" evidence="12">
    <location>
        <begin position="5"/>
        <end position="195"/>
    </location>
</feature>
<comment type="function">
    <text evidence="10">IGPS catalyzes the conversion of PRFAR and glutamine to IGP, AICAR and glutamate. The HisH subunit catalyzes the hydrolysis of glutamine to glutamate and ammonia as part of the synthesis of IGP and AICAR. The resulting ammonia molecule is channeled to the active site of HisF.</text>
</comment>
<evidence type="ECO:0000256" key="5">
    <source>
        <dbReference type="ARBA" id="ARBA00022962"/>
    </source>
</evidence>
<keyword evidence="4 10" id="KW-0378">Hydrolase</keyword>
<reference evidence="13 14" key="1">
    <citation type="submission" date="2017-10" db="EMBL/GenBank/DDBJ databases">
        <title>Novel microbial diversity and functional potential in the marine mammal oral microbiome.</title>
        <authorList>
            <person name="Dudek N.K."/>
            <person name="Sun C.L."/>
            <person name="Burstein D."/>
            <person name="Kantor R.S."/>
            <person name="Aliaga Goltsman D.S."/>
            <person name="Bik E.M."/>
            <person name="Thomas B.C."/>
            <person name="Banfield J.F."/>
            <person name="Relman D.A."/>
        </authorList>
    </citation>
    <scope>NUCLEOTIDE SEQUENCE [LARGE SCALE GENOMIC DNA]</scope>
    <source>
        <strain evidence="13">DOLZORAL124_49_17</strain>
    </source>
</reference>
<feature type="active site" evidence="10 11">
    <location>
        <position position="180"/>
    </location>
</feature>
<dbReference type="GO" id="GO:0004359">
    <property type="term" value="F:glutaminase activity"/>
    <property type="evidence" value="ECO:0007669"/>
    <property type="project" value="UniProtKB-EC"/>
</dbReference>
<dbReference type="PIRSF" id="PIRSF000495">
    <property type="entry name" value="Amidotransf_hisH"/>
    <property type="match status" value="1"/>
</dbReference>
<keyword evidence="6 10" id="KW-0368">Histidine biosynthesis</keyword>
<organism evidence="13 14">
    <name type="scientific">candidate division KSB3 bacterium</name>
    <dbReference type="NCBI Taxonomy" id="2044937"/>
    <lineage>
        <taxon>Bacteria</taxon>
        <taxon>candidate division KSB3</taxon>
    </lineage>
</organism>
<evidence type="ECO:0000256" key="10">
    <source>
        <dbReference type="HAMAP-Rule" id="MF_00278"/>
    </source>
</evidence>
<evidence type="ECO:0000256" key="11">
    <source>
        <dbReference type="PIRSR" id="PIRSR000495-1"/>
    </source>
</evidence>
<accession>A0A2G6E408</accession>
<protein>
    <recommendedName>
        <fullName evidence="10">Imidazole glycerol phosphate synthase subunit HisH</fullName>
        <ecNumber evidence="10">4.3.2.10</ecNumber>
    </recommendedName>
    <alternativeName>
        <fullName evidence="10">IGP synthase glutaminase subunit</fullName>
        <ecNumber evidence="10">3.5.1.2</ecNumber>
    </alternativeName>
    <alternativeName>
        <fullName evidence="10">IGP synthase subunit HisH</fullName>
    </alternativeName>
    <alternativeName>
        <fullName evidence="10">ImGP synthase subunit HisH</fullName>
        <shortName evidence="10">IGPS subunit HisH</shortName>
    </alternativeName>
</protein>
<dbReference type="HAMAP" id="MF_00278">
    <property type="entry name" value="HisH"/>
    <property type="match status" value="1"/>
</dbReference>
<dbReference type="EC" id="3.5.1.2" evidence="10"/>
<dbReference type="GO" id="GO:0005737">
    <property type="term" value="C:cytoplasm"/>
    <property type="evidence" value="ECO:0007669"/>
    <property type="project" value="UniProtKB-SubCell"/>
</dbReference>
<evidence type="ECO:0000256" key="6">
    <source>
        <dbReference type="ARBA" id="ARBA00023102"/>
    </source>
</evidence>
<feature type="active site" description="Nucleophile" evidence="10 11">
    <location>
        <position position="79"/>
    </location>
</feature>
<dbReference type="Pfam" id="PF00117">
    <property type="entry name" value="GATase"/>
    <property type="match status" value="1"/>
</dbReference>
<keyword evidence="5 10" id="KW-0315">Glutamine amidotransferase</keyword>